<dbReference type="NCBIfam" id="NF005543">
    <property type="entry name" value="PRK07206.1"/>
    <property type="match status" value="1"/>
</dbReference>
<protein>
    <submittedName>
        <fullName evidence="6">ATP-grasp domain-containing protein</fullName>
    </submittedName>
</protein>
<dbReference type="PANTHER" id="PTHR43585:SF2">
    <property type="entry name" value="ATP-GRASP ENZYME FSQD"/>
    <property type="match status" value="1"/>
</dbReference>
<dbReference type="PANTHER" id="PTHR43585">
    <property type="entry name" value="FUMIPYRROLE BIOSYNTHESIS PROTEIN C"/>
    <property type="match status" value="1"/>
</dbReference>
<dbReference type="InterPro" id="IPR011761">
    <property type="entry name" value="ATP-grasp"/>
</dbReference>
<evidence type="ECO:0000256" key="3">
    <source>
        <dbReference type="ARBA" id="ARBA00022840"/>
    </source>
</evidence>
<dbReference type="Gene3D" id="3.30.470.20">
    <property type="entry name" value="ATP-grasp fold, B domain"/>
    <property type="match status" value="1"/>
</dbReference>
<evidence type="ECO:0000313" key="7">
    <source>
        <dbReference type="Proteomes" id="UP001596222"/>
    </source>
</evidence>
<keyword evidence="3 4" id="KW-0067">ATP-binding</keyword>
<evidence type="ECO:0000256" key="2">
    <source>
        <dbReference type="ARBA" id="ARBA00022741"/>
    </source>
</evidence>
<gene>
    <name evidence="6" type="ORF">ACFPP6_14495</name>
</gene>
<name>A0ABV9ZWW5_9ACTN</name>
<evidence type="ECO:0000313" key="6">
    <source>
        <dbReference type="EMBL" id="MFC5145871.1"/>
    </source>
</evidence>
<reference evidence="7" key="1">
    <citation type="journal article" date="2019" name="Int. J. Syst. Evol. Microbiol.">
        <title>The Global Catalogue of Microorganisms (GCM) 10K type strain sequencing project: providing services to taxonomists for standard genome sequencing and annotation.</title>
        <authorList>
            <consortium name="The Broad Institute Genomics Platform"/>
            <consortium name="The Broad Institute Genome Sequencing Center for Infectious Disease"/>
            <person name="Wu L."/>
            <person name="Ma J."/>
        </authorList>
    </citation>
    <scope>NUCLEOTIDE SEQUENCE [LARGE SCALE GENOMIC DNA]</scope>
    <source>
        <strain evidence="7">CGMCC 4.1641</strain>
    </source>
</reference>
<dbReference type="SUPFAM" id="SSF56059">
    <property type="entry name" value="Glutathione synthetase ATP-binding domain-like"/>
    <property type="match status" value="1"/>
</dbReference>
<dbReference type="RefSeq" id="WP_382041361.1">
    <property type="nucleotide sequence ID" value="NZ_JBHSKJ010000007.1"/>
</dbReference>
<dbReference type="EMBL" id="JBHSKJ010000007">
    <property type="protein sequence ID" value="MFC5145871.1"/>
    <property type="molecule type" value="Genomic_DNA"/>
</dbReference>
<evidence type="ECO:0000256" key="1">
    <source>
        <dbReference type="ARBA" id="ARBA00022598"/>
    </source>
</evidence>
<organism evidence="6 7">
    <name type="scientific">Streptomyces aureoversilis</name>
    <dbReference type="NCBI Taxonomy" id="67277"/>
    <lineage>
        <taxon>Bacteria</taxon>
        <taxon>Bacillati</taxon>
        <taxon>Actinomycetota</taxon>
        <taxon>Actinomycetes</taxon>
        <taxon>Kitasatosporales</taxon>
        <taxon>Streptomycetaceae</taxon>
        <taxon>Streptomyces</taxon>
    </lineage>
</organism>
<dbReference type="PROSITE" id="PS50975">
    <property type="entry name" value="ATP_GRASP"/>
    <property type="match status" value="1"/>
</dbReference>
<dbReference type="Proteomes" id="UP001596222">
    <property type="component" value="Unassembled WGS sequence"/>
</dbReference>
<evidence type="ECO:0000256" key="4">
    <source>
        <dbReference type="PROSITE-ProRule" id="PRU00409"/>
    </source>
</evidence>
<dbReference type="Pfam" id="PF13535">
    <property type="entry name" value="ATP-grasp_4"/>
    <property type="match status" value="1"/>
</dbReference>
<accession>A0ABV9ZWW5</accession>
<feature type="domain" description="ATP-grasp" evidence="5">
    <location>
        <begin position="130"/>
        <end position="328"/>
    </location>
</feature>
<keyword evidence="2 4" id="KW-0547">Nucleotide-binding</keyword>
<keyword evidence="7" id="KW-1185">Reference proteome</keyword>
<dbReference type="InterPro" id="IPR052032">
    <property type="entry name" value="ATP-dep_AA_Ligase"/>
</dbReference>
<comment type="caution">
    <text evidence="6">The sequence shown here is derived from an EMBL/GenBank/DDBJ whole genome shotgun (WGS) entry which is preliminary data.</text>
</comment>
<keyword evidence="1" id="KW-0436">Ligase</keyword>
<evidence type="ECO:0000259" key="5">
    <source>
        <dbReference type="PROSITE" id="PS50975"/>
    </source>
</evidence>
<proteinExistence type="predicted"/>
<sequence>MGTHQDVRRQRNVILVDSYETAEHGVPQTARHIAPAFIRAGYSCVRVQSSANPPAVYASSRPALENYVANLVHDGDLARTVAELRAYDPVAVVPGGEYGVAFADVLSEALGLPTNGTALSRARRDKAEMAETVRRAGLRTAEQLRAESEQELVDWHRKLGGRIVVKPLSSAGGDGVAFCDTPEQSAAAFRRIVGADDIFSRPNTAVLAQEYLVGTEYIVNTASLDGAHHAAEIWRSSRFSVNGIRDLSGACYIVPRRGEVQDQLVEYAFGVLDALGIRHGPAHVELKMTPDGPCLIEAGARLSGGDLPHYARLAAGESQLDWAVDAYVRPKRFLARRGEPYEIDRYFAWVALISPAAGRLKKYRNVEEIRSLESFREMWELVRPGEEIVPTVDDTTYPVIINLMHEAEEVVQRDMGTIRYLDGAGFYELEG</sequence>